<reference evidence="2 3" key="1">
    <citation type="journal article" date="2015" name="Genome Announc.">
        <title>Complete Genome Sequence of Spiroplasma litorale TN-1T (DSM 21781), a Bacterium Isolated from a Green-Eyed Horsefly (Tabanus nigrovittatus).</title>
        <authorList>
            <person name="Lo W.S."/>
            <person name="Lai Y.C."/>
            <person name="Lien Y.W."/>
            <person name="Wang T.H."/>
            <person name="Kuo C.H."/>
        </authorList>
    </citation>
    <scope>NUCLEOTIDE SEQUENCE [LARGE SCALE GENOMIC DNA]</scope>
    <source>
        <strain evidence="2 3">TN-1</strain>
    </source>
</reference>
<sequence length="183" mass="21182">MQELFKSGLISKKTLLILNYSKLKISENQLSIILLIMELSNEDQKNFTPSQLSKYMNLSSEQIENEISLLLKSNHIKLVVKAKKTILDLSPLFNKLLAKIEDEYAKFKIKENYKIIETKLNYKLNDNDIEKLEEYSSFGISMSKIVSIIDSIELSTLDDLFKVLDSKSKESSVKITMYNWLND</sequence>
<evidence type="ECO:0000313" key="3">
    <source>
        <dbReference type="Proteomes" id="UP000067476"/>
    </source>
</evidence>
<dbReference type="InterPro" id="IPR053843">
    <property type="entry name" value="DnaD_N"/>
</dbReference>
<dbReference type="Proteomes" id="UP000067476">
    <property type="component" value="Chromosome"/>
</dbReference>
<dbReference type="PATRIC" id="fig|216942.3.peg.844"/>
<gene>
    <name evidence="2" type="ORF">SLITO_v1c08290</name>
</gene>
<evidence type="ECO:0000259" key="1">
    <source>
        <dbReference type="Pfam" id="PF21984"/>
    </source>
</evidence>
<dbReference type="Pfam" id="PF21984">
    <property type="entry name" value="DnaD_N"/>
    <property type="match status" value="1"/>
</dbReference>
<accession>A0A0K1W288</accession>
<dbReference type="InterPro" id="IPR030892">
    <property type="entry name" value="DnaD_Mollicutes"/>
</dbReference>
<dbReference type="KEGG" id="sll:SLITO_v1c08290"/>
<dbReference type="InterPro" id="IPR036388">
    <property type="entry name" value="WH-like_DNA-bd_sf"/>
</dbReference>
<keyword evidence="3" id="KW-1185">Reference proteome</keyword>
<dbReference type="AlphaFoldDB" id="A0A0K1W288"/>
<organism evidence="2 3">
    <name type="scientific">Spiroplasma litorale</name>
    <dbReference type="NCBI Taxonomy" id="216942"/>
    <lineage>
        <taxon>Bacteria</taxon>
        <taxon>Bacillati</taxon>
        <taxon>Mycoplasmatota</taxon>
        <taxon>Mollicutes</taxon>
        <taxon>Entomoplasmatales</taxon>
        <taxon>Spiroplasmataceae</taxon>
        <taxon>Spiroplasma</taxon>
    </lineage>
</organism>
<name>A0A0K1W288_9MOLU</name>
<proteinExistence type="predicted"/>
<dbReference type="EMBL" id="CP012357">
    <property type="protein sequence ID" value="AKX34444.1"/>
    <property type="molecule type" value="Genomic_DNA"/>
</dbReference>
<dbReference type="RefSeq" id="WP_075058535.1">
    <property type="nucleotide sequence ID" value="NZ_CP012357.1"/>
</dbReference>
<evidence type="ECO:0000313" key="2">
    <source>
        <dbReference type="EMBL" id="AKX34444.1"/>
    </source>
</evidence>
<protein>
    <submittedName>
        <fullName evidence="2">Putative dnad-like replication protein</fullName>
    </submittedName>
</protein>
<dbReference type="STRING" id="216942.SLITO_v1c08290"/>
<dbReference type="NCBIfam" id="TIGR04548">
    <property type="entry name" value="DnaD_Mollicutes"/>
    <property type="match status" value="1"/>
</dbReference>
<feature type="domain" description="DnaD N-terminal" evidence="1">
    <location>
        <begin position="14"/>
        <end position="103"/>
    </location>
</feature>
<dbReference type="OrthoDB" id="399088at2"/>
<dbReference type="Gene3D" id="1.10.10.10">
    <property type="entry name" value="Winged helix-like DNA-binding domain superfamily/Winged helix DNA-binding domain"/>
    <property type="match status" value="1"/>
</dbReference>